<dbReference type="EMBL" id="LN885086">
    <property type="protein sequence ID" value="CUQ65196.1"/>
    <property type="molecule type" value="Genomic_DNA"/>
</dbReference>
<dbReference type="OrthoDB" id="9784581at2"/>
<protein>
    <recommendedName>
        <fullName evidence="4">Outer membrane protein beta-barrel domain-containing protein</fullName>
    </recommendedName>
</protein>
<proteinExistence type="predicted"/>
<dbReference type="Proteomes" id="UP000066284">
    <property type="component" value="Chromosome 1"/>
</dbReference>
<organism evidence="2 3">
    <name type="scientific">Candidatus Nitrospira inopinata</name>
    <dbReference type="NCBI Taxonomy" id="1715989"/>
    <lineage>
        <taxon>Bacteria</taxon>
        <taxon>Pseudomonadati</taxon>
        <taxon>Nitrospirota</taxon>
        <taxon>Nitrospiria</taxon>
        <taxon>Nitrospirales</taxon>
        <taxon>Nitrospiraceae</taxon>
        <taxon>Nitrospira</taxon>
    </lineage>
</organism>
<dbReference type="Gene3D" id="2.40.160.20">
    <property type="match status" value="1"/>
</dbReference>
<evidence type="ECO:0000313" key="3">
    <source>
        <dbReference type="Proteomes" id="UP000066284"/>
    </source>
</evidence>
<keyword evidence="1" id="KW-0732">Signal</keyword>
<gene>
    <name evidence="2" type="ORF">NITINOP_0220</name>
</gene>
<feature type="signal peptide" evidence="1">
    <location>
        <begin position="1"/>
        <end position="23"/>
    </location>
</feature>
<dbReference type="AlphaFoldDB" id="A0A0S4KL83"/>
<evidence type="ECO:0000256" key="1">
    <source>
        <dbReference type="SAM" id="SignalP"/>
    </source>
</evidence>
<evidence type="ECO:0000313" key="2">
    <source>
        <dbReference type="EMBL" id="CUQ65196.1"/>
    </source>
</evidence>
<dbReference type="KEGG" id="nio:NITINOP_0220"/>
<dbReference type="InterPro" id="IPR011250">
    <property type="entry name" value="OMP/PagP_B-barrel"/>
</dbReference>
<keyword evidence="3" id="KW-1185">Reference proteome</keyword>
<accession>A0A0S4KL83</accession>
<evidence type="ECO:0008006" key="4">
    <source>
        <dbReference type="Google" id="ProtNLM"/>
    </source>
</evidence>
<feature type="chain" id="PRO_5006623404" description="Outer membrane protein beta-barrel domain-containing protein" evidence="1">
    <location>
        <begin position="24"/>
        <end position="264"/>
    </location>
</feature>
<sequence>MKTRIAAMIVLLCAVGFSSSARAAAELPTMSSGTIEPYLSFLAGVAIPFSQDATFRNGDVERDVDYQMKQSVGGNAGIWFPTRNKLVGFDVGAEIEGYIWWPDIACCREGVNGRMESYGFEGTTTEIQGIYIGGNIMLRRPFAISEAYPNGRWHPYIGVGGGAHQFAFRPGGARGATFSAPLTTQRDTAPAFQVKGGVKVFLIKYVAAFAEAKYTHAFHDALGTDRFGQSGLPFNGPLVLDDYESTIRTISVHAGLSLHFDIRP</sequence>
<reference evidence="3" key="1">
    <citation type="submission" date="2015-09" db="EMBL/GenBank/DDBJ databases">
        <authorList>
            <person name="Daims H."/>
        </authorList>
    </citation>
    <scope>NUCLEOTIDE SEQUENCE [LARGE SCALE GENOMIC DNA]</scope>
</reference>
<dbReference type="RefSeq" id="WP_158023115.1">
    <property type="nucleotide sequence ID" value="NZ_LN885086.1"/>
</dbReference>
<name>A0A0S4KL83_9BACT</name>
<dbReference type="SUPFAM" id="SSF56925">
    <property type="entry name" value="OMPA-like"/>
    <property type="match status" value="1"/>
</dbReference>